<evidence type="ECO:0000259" key="1">
    <source>
        <dbReference type="Pfam" id="PF07539"/>
    </source>
</evidence>
<dbReference type="Proteomes" id="UP000231279">
    <property type="component" value="Unassembled WGS sequence"/>
</dbReference>
<name>A0A2G9HWV7_9LAMI</name>
<dbReference type="InterPro" id="IPR011430">
    <property type="entry name" value="UTP20_N"/>
</dbReference>
<evidence type="ECO:0000259" key="3">
    <source>
        <dbReference type="Pfam" id="PF23099"/>
    </source>
</evidence>
<dbReference type="OrthoDB" id="360653at2759"/>
<feature type="domain" description="U3 small nucleolar RNA-associated protein 20" evidence="2">
    <location>
        <begin position="1203"/>
        <end position="1419"/>
    </location>
</feature>
<evidence type="ECO:0000313" key="4">
    <source>
        <dbReference type="EMBL" id="PIN21963.1"/>
    </source>
</evidence>
<dbReference type="PANTHER" id="PTHR17695:SF11">
    <property type="entry name" value="SMALL SUBUNIT PROCESSOME COMPONENT 20 HOMOLOG"/>
    <property type="match status" value="1"/>
</dbReference>
<gene>
    <name evidence="4" type="ORF">CDL12_05339</name>
</gene>
<protein>
    <submittedName>
        <fullName evidence="4">DRIM (Down-regulated in metastasis)-like protein</fullName>
    </submittedName>
</protein>
<dbReference type="STRING" id="429701.A0A2G9HWV7"/>
<dbReference type="EMBL" id="NKXS01000854">
    <property type="protein sequence ID" value="PIN21963.1"/>
    <property type="molecule type" value="Genomic_DNA"/>
</dbReference>
<dbReference type="InterPro" id="IPR046523">
    <property type="entry name" value="UTP20_dom"/>
</dbReference>
<reference evidence="5" key="1">
    <citation type="journal article" date="2018" name="Gigascience">
        <title>Genome assembly of the Pink Ipe (Handroanthus impetiginosus, Bignoniaceae), a highly valued, ecologically keystone Neotropical timber forest tree.</title>
        <authorList>
            <person name="Silva-Junior O.B."/>
            <person name="Grattapaglia D."/>
            <person name="Novaes E."/>
            <person name="Collevatti R.G."/>
        </authorList>
    </citation>
    <scope>NUCLEOTIDE SEQUENCE [LARGE SCALE GENOMIC DNA]</scope>
    <source>
        <strain evidence="5">cv. UFG-1</strain>
    </source>
</reference>
<dbReference type="Pfam" id="PF20416">
    <property type="entry name" value="UTP20"/>
    <property type="match status" value="1"/>
</dbReference>
<evidence type="ECO:0000313" key="5">
    <source>
        <dbReference type="Proteomes" id="UP000231279"/>
    </source>
</evidence>
<sequence length="2149" mass="244250">MDLINAIDELLIVESKFAGFEQSTWQSLIGASLHSYHKSMFSRNIAHKESILTRFFDLAKRYKLSPQILSSVADILDSISGSLPDTKFQCYHPEHIAGKVLDALEIFAENLYHANKKIRLSTLRILCHYEPIYHDHVKTGVPVENNKVMDVSESSHVDDPQDNVLNLLRSIEETALSIETSRKVVLLISKIQMSLTAHRVADQYIPVALNGIMGIFHNRFSHLWNPAQECLTTLISQYFRIVWDRFVKYLGHCQSVFLASHDHNGGSNNHSNKVTGLVGRFNSDISPLFDTTPCATVLSLLLQSLQKVPSIAESHSRQIIPMFLKFLGYNVEENTSSVASFSLDHKGKEWKGVLKEWLSLFSLLRNPKALHRGQFFRDVLQYRLLDQNDADLQMKVLHCLLNWRDDFLLPYSENLKNLINAKNLREELTRWSLSRNSTNSIDARHRTYVVPVVIRILIPKVRSLKMLASQKNASVHHRRAVLGFLAQLDIDELSLFFWLLIKPLLSIPQGDGETNKTFWCSSQSPKDEFDTSEILKHFTNVTINALSWKKRYSFLHVVEDFLVVFDESHLNPFLDLLMNCVVRFLASCTSSIGSAKSGGLSSVQSSFDTDVADHDGAENQIMERMGVKQFKDLRSLCLKIIYTVLDKYEYRDFGGAFWDLFFESIKPLIANFKQEGASSKKPSSLFNCFLAMSKSDKLVSLLCREGSLVPDIFSMLAVPSASESILSCVLKFIKNLLKLDSELGGDDMSVKRILLPHLDVLLCSLHGIFTNDSATKRRLLKFPGKREFTIFNLLTKYVKEPSAAKTFVDMLLPLLTKGHQNFDTVEVLQILRQVVTVLGTESSKKILSSITPLLISAGLAVRTSICDVLDAVAENDSSVLTLAKILRELNATSEMEMGGLDYDKILCAYDRVNVEFFYSIQEVHVLPILAHSVHDMSSGELILRQCAFRLLLSFIEFSGQILNVSPRSDLMSEASIRNIVSNFYLKHMGNAMDKEAAVKKVWIDLLREMVFKLPTVANLGSYRALCSDDAEQDFFNNIVHLQKHRRARALSRFGNIVSSGNLSEVVTYKVFIPLLFSMLFDVQTGKDEHIRSACVDALASISGLMKWNQYYGLLVRCFRDLTLKPDKQKLLLRLICSILDHFHFSKSLVHEAEVPACDSPDTCTIDTSSLTLRKCSTSAELPAIQMCLHKKLYPRIQKLLTADSENVNVNISLVALKLLKLLPREIMEMQLPSIVHRISNFLKNRLESIRDEARSALAACLKELGLKYLQFIVKVLKGTLKRGYELHVLGYTLNFMLSKFLLNPFGGELDDCLEDLLSVVENDILGDVSEEKEVEKIASKMKETRKQKSYDTLKLIAQSIIFKTHAVELLSPVTIHLNKHLTQKMKLKLENMLNHIASGIECNPSVDQTELFIFVYCLIKDGINDEGVEHEHRYASRARELGKDDEAVQTVHAYRLVNVDRQFYHLITAFALGVLQSYMKNLKLNREDGQQLSLLDPFVSLLGQCLTSKYENIITASLRCLSLLVRLPLPSLQSEADKIKNSLLVIAQGSVNASSQLTESCIKLLTTLLRSTRVTLSADQLHMLIEFPMFVDFANNPSFVALSLLKGIVHRKLVVPEIYDLVKEVAKKMVQSQLEPIRKKCSQIYLQFLLGYHLSGKRLQEHLDFLFVNLRYEHSTGREAVLEMLHAILLKFPRKIVDEQCETMFMYLVDTLANDDDSKVRSMTAAAIKCLVGNVSAHLLNSILEYSLSWYLSGKQKLWGSAAQILGLLVEVMEKRFQNRLTRILPAMRSILQSAVSAFVSSQQNLSDETVVPFWKEAYYSLVLFEKILHQFQNFFDKDLEDIWETICEFLLHPHLWLRNISVRILSLYFVAVTNACRDSREVPMGTFFLMKPSMLFLIAVSLSYQLKVSMTDDAAGIILMQNLVFSICSLQSILENNGCMDVSKFWSSLDRAEQDRFLKAFGILDPRKGRRMLASFTSDASGQQDRHQHPFISYLLQRLGKISFEMEVAQMKIVFNCYKSISLKLLGSYGTITANGNDVHGYAYQLLLPLYRVCEGYTGKVVSDDLKQLAQEVCESIRDIIGVQIFVQIYSQIRKNLKAKRDKRKQGEKIMAVVNPVRNAKRKLRIAAKHRAHKKRKIMTMKMGRWMH</sequence>
<dbReference type="Gene3D" id="1.25.10.10">
    <property type="entry name" value="Leucine-rich Repeat Variant"/>
    <property type="match status" value="2"/>
</dbReference>
<dbReference type="Pfam" id="PF07539">
    <property type="entry name" value="UTP20_N"/>
    <property type="match status" value="1"/>
</dbReference>
<feature type="domain" description="U3 small nucleolar RNA-associated protein 20 C-terminal" evidence="3">
    <location>
        <begin position="2046"/>
        <end position="2140"/>
    </location>
</feature>
<organism evidence="4 5">
    <name type="scientific">Handroanthus impetiginosus</name>
    <dbReference type="NCBI Taxonomy" id="429701"/>
    <lineage>
        <taxon>Eukaryota</taxon>
        <taxon>Viridiplantae</taxon>
        <taxon>Streptophyta</taxon>
        <taxon>Embryophyta</taxon>
        <taxon>Tracheophyta</taxon>
        <taxon>Spermatophyta</taxon>
        <taxon>Magnoliopsida</taxon>
        <taxon>eudicotyledons</taxon>
        <taxon>Gunneridae</taxon>
        <taxon>Pentapetalae</taxon>
        <taxon>asterids</taxon>
        <taxon>lamiids</taxon>
        <taxon>Lamiales</taxon>
        <taxon>Bignoniaceae</taxon>
        <taxon>Crescentiina</taxon>
        <taxon>Tabebuia alliance</taxon>
        <taxon>Handroanthus</taxon>
    </lineage>
</organism>
<keyword evidence="5" id="KW-1185">Reference proteome</keyword>
<dbReference type="PANTHER" id="PTHR17695">
    <property type="entry name" value="SMALL SUBUNIT PROCESSOME COMPONENT 20 HOMOLOG"/>
    <property type="match status" value="1"/>
</dbReference>
<dbReference type="GO" id="GO:0030686">
    <property type="term" value="C:90S preribosome"/>
    <property type="evidence" value="ECO:0007669"/>
    <property type="project" value="TreeGrafter"/>
</dbReference>
<dbReference type="SUPFAM" id="SSF48371">
    <property type="entry name" value="ARM repeat"/>
    <property type="match status" value="2"/>
</dbReference>
<accession>A0A2G9HWV7</accession>
<feature type="domain" description="U3 small nucleolar RNA-associated protein 20 N-terminal" evidence="1">
    <location>
        <begin position="351"/>
        <end position="992"/>
    </location>
</feature>
<comment type="caution">
    <text evidence="4">The sequence shown here is derived from an EMBL/GenBank/DDBJ whole genome shotgun (WGS) entry which is preliminary data.</text>
</comment>
<dbReference type="GO" id="GO:0032040">
    <property type="term" value="C:small-subunit processome"/>
    <property type="evidence" value="ECO:0007669"/>
    <property type="project" value="TreeGrafter"/>
</dbReference>
<evidence type="ECO:0000259" key="2">
    <source>
        <dbReference type="Pfam" id="PF20416"/>
    </source>
</evidence>
<dbReference type="InterPro" id="IPR057525">
    <property type="entry name" value="UTP20_C"/>
</dbReference>
<dbReference type="InterPro" id="IPR016024">
    <property type="entry name" value="ARM-type_fold"/>
</dbReference>
<dbReference type="InterPro" id="IPR011989">
    <property type="entry name" value="ARM-like"/>
</dbReference>
<proteinExistence type="predicted"/>
<dbReference type="Pfam" id="PF23099">
    <property type="entry name" value="UTP20_C"/>
    <property type="match status" value="1"/>
</dbReference>
<dbReference type="InterPro" id="IPR052575">
    <property type="entry name" value="SSU_processome_comp_20"/>
</dbReference>